<feature type="transmembrane region" description="Helical" evidence="7">
    <location>
        <begin position="78"/>
        <end position="98"/>
    </location>
</feature>
<dbReference type="OrthoDB" id="9811198at2"/>
<evidence type="ECO:0000256" key="2">
    <source>
        <dbReference type="ARBA" id="ARBA00009298"/>
    </source>
</evidence>
<proteinExistence type="inferred from homology"/>
<evidence type="ECO:0000256" key="1">
    <source>
        <dbReference type="ARBA" id="ARBA00004651"/>
    </source>
</evidence>
<feature type="transmembrane region" description="Helical" evidence="7">
    <location>
        <begin position="50"/>
        <end position="72"/>
    </location>
</feature>
<evidence type="ECO:0000256" key="7">
    <source>
        <dbReference type="RuleBase" id="RU365041"/>
    </source>
</evidence>
<dbReference type="GO" id="GO:0005886">
    <property type="term" value="C:plasma membrane"/>
    <property type="evidence" value="ECO:0007669"/>
    <property type="project" value="UniProtKB-SubCell"/>
</dbReference>
<keyword evidence="10" id="KW-1185">Reference proteome</keyword>
<evidence type="ECO:0000256" key="6">
    <source>
        <dbReference type="ARBA" id="ARBA00023136"/>
    </source>
</evidence>
<evidence type="ECO:0000259" key="8">
    <source>
        <dbReference type="Pfam" id="PF02308"/>
    </source>
</evidence>
<keyword evidence="3" id="KW-1003">Cell membrane</keyword>
<evidence type="ECO:0000256" key="5">
    <source>
        <dbReference type="ARBA" id="ARBA00022989"/>
    </source>
</evidence>
<evidence type="ECO:0000313" key="10">
    <source>
        <dbReference type="Proteomes" id="UP000243793"/>
    </source>
</evidence>
<organism evidence="9 10">
    <name type="scientific">Oceanisphaera avium</name>
    <dbReference type="NCBI Taxonomy" id="1903694"/>
    <lineage>
        <taxon>Bacteria</taxon>
        <taxon>Pseudomonadati</taxon>
        <taxon>Pseudomonadota</taxon>
        <taxon>Gammaproteobacteria</taxon>
        <taxon>Aeromonadales</taxon>
        <taxon>Aeromonadaceae</taxon>
        <taxon>Oceanisphaera</taxon>
    </lineage>
</organism>
<gene>
    <name evidence="9" type="ORF">CBP12_00790</name>
</gene>
<evidence type="ECO:0000313" key="9">
    <source>
        <dbReference type="EMBL" id="ART78868.1"/>
    </source>
</evidence>
<dbReference type="PANTHER" id="PTHR33778:SF1">
    <property type="entry name" value="MAGNESIUM TRANSPORTER YHID-RELATED"/>
    <property type="match status" value="1"/>
</dbReference>
<dbReference type="PANTHER" id="PTHR33778">
    <property type="entry name" value="PROTEIN MGTC"/>
    <property type="match status" value="1"/>
</dbReference>
<keyword evidence="7" id="KW-0997">Cell inner membrane</keyword>
<name>A0A1Y0CUH1_9GAMM</name>
<dbReference type="RefSeq" id="WP_086962042.1">
    <property type="nucleotide sequence ID" value="NZ_CP021376.1"/>
</dbReference>
<accession>A0A1Y0CUH1</accession>
<comment type="subcellular location">
    <subcellularLocation>
        <location evidence="7">Cell inner membrane</location>
        <topology evidence="7">Multi-pass membrane protein</topology>
    </subcellularLocation>
    <subcellularLocation>
        <location evidence="1">Cell membrane</location>
        <topology evidence="1">Multi-pass membrane protein</topology>
    </subcellularLocation>
</comment>
<dbReference type="InterPro" id="IPR049177">
    <property type="entry name" value="MgtC_SapB_SrpB_YhiD_N"/>
</dbReference>
<protein>
    <recommendedName>
        <fullName evidence="7">Protein MgtC</fullName>
    </recommendedName>
</protein>
<feature type="transmembrane region" description="Helical" evidence="7">
    <location>
        <begin position="110"/>
        <end position="143"/>
    </location>
</feature>
<dbReference type="AlphaFoldDB" id="A0A1Y0CUH1"/>
<dbReference type="Pfam" id="PF02308">
    <property type="entry name" value="MgtC"/>
    <property type="match status" value="1"/>
</dbReference>
<feature type="domain" description="MgtC/SapB/SrpB/YhiD N-terminal" evidence="8">
    <location>
        <begin position="25"/>
        <end position="148"/>
    </location>
</feature>
<keyword evidence="6 7" id="KW-0472">Membrane</keyword>
<dbReference type="InterPro" id="IPR003416">
    <property type="entry name" value="MgtC/SapB/SrpB/YhiD_fam"/>
</dbReference>
<sequence>MDYLWEALAYGIPDTRELTHFTFRLLGASFCGALIGLQRERAGKPAGVRTHILVCLGTATFILGCSSIGMTLDGLSRVIQGIVTGIGFIGAGTILKLNDEQNIKGLTTAAGLWMTAGIGVAAGVGSLGVALLGTVITLITLALVRPLELTKEQLAIKNGTDKEQ</sequence>
<dbReference type="Proteomes" id="UP000243793">
    <property type="component" value="Chromosome"/>
</dbReference>
<keyword evidence="4 7" id="KW-0812">Transmembrane</keyword>
<dbReference type="EMBL" id="CP021376">
    <property type="protein sequence ID" value="ART78868.1"/>
    <property type="molecule type" value="Genomic_DNA"/>
</dbReference>
<dbReference type="KEGG" id="ocm:CBP12_00790"/>
<keyword evidence="5 7" id="KW-1133">Transmembrane helix</keyword>
<evidence type="ECO:0000256" key="3">
    <source>
        <dbReference type="ARBA" id="ARBA00022475"/>
    </source>
</evidence>
<comment type="similarity">
    <text evidence="2 7">Belongs to the MgtC/SapB family.</text>
</comment>
<dbReference type="PRINTS" id="PR01837">
    <property type="entry name" value="MGTCSAPBPROT"/>
</dbReference>
<reference evidence="10" key="1">
    <citation type="submission" date="2017-05" db="EMBL/GenBank/DDBJ databases">
        <authorList>
            <person name="Sung H."/>
        </authorList>
    </citation>
    <scope>NUCLEOTIDE SEQUENCE [LARGE SCALE GENOMIC DNA]</scope>
    <source>
        <strain evidence="10">AMac2203</strain>
    </source>
</reference>
<feature type="transmembrane region" description="Helical" evidence="7">
    <location>
        <begin position="20"/>
        <end position="38"/>
    </location>
</feature>
<evidence type="ECO:0000256" key="4">
    <source>
        <dbReference type="ARBA" id="ARBA00022692"/>
    </source>
</evidence>